<dbReference type="PRINTS" id="PR00304">
    <property type="entry name" value="TCOMPLEXTCP1"/>
</dbReference>
<gene>
    <name evidence="5" type="ORF">GRX66_13505</name>
</gene>
<proteinExistence type="inferred from homology"/>
<comment type="caution">
    <text evidence="5">The sequence shown here is derived from an EMBL/GenBank/DDBJ whole genome shotgun (WGS) entry which is preliminary data.</text>
</comment>
<keyword evidence="1 4" id="KW-0547">Nucleotide-binding</keyword>
<accession>A0A6B0SPX0</accession>
<dbReference type="GO" id="GO:0140662">
    <property type="term" value="F:ATP-dependent protein folding chaperone"/>
    <property type="evidence" value="ECO:0007669"/>
    <property type="project" value="InterPro"/>
</dbReference>
<evidence type="ECO:0000256" key="4">
    <source>
        <dbReference type="RuleBase" id="RU004187"/>
    </source>
</evidence>
<dbReference type="Gene3D" id="1.10.560.10">
    <property type="entry name" value="GroEL-like equatorial domain"/>
    <property type="match status" value="1"/>
</dbReference>
<protein>
    <submittedName>
        <fullName evidence="5">Uncharacterized protein</fullName>
    </submittedName>
</protein>
<evidence type="ECO:0000256" key="1">
    <source>
        <dbReference type="ARBA" id="ARBA00022741"/>
    </source>
</evidence>
<dbReference type="InterPro" id="IPR027413">
    <property type="entry name" value="GROEL-like_equatorial_sf"/>
</dbReference>
<dbReference type="EMBL" id="WUUU01000127">
    <property type="protein sequence ID" value="MXR21573.1"/>
    <property type="molecule type" value="Genomic_DNA"/>
</dbReference>
<feature type="non-terminal residue" evidence="5">
    <location>
        <position position="112"/>
    </location>
</feature>
<organism evidence="5 6">
    <name type="scientific">Halobacterium bonnevillei</name>
    <dbReference type="NCBI Taxonomy" id="2692200"/>
    <lineage>
        <taxon>Archaea</taxon>
        <taxon>Methanobacteriati</taxon>
        <taxon>Methanobacteriota</taxon>
        <taxon>Stenosarchaea group</taxon>
        <taxon>Halobacteria</taxon>
        <taxon>Halobacteriales</taxon>
        <taxon>Halobacteriaceae</taxon>
        <taxon>Halobacterium</taxon>
    </lineage>
</organism>
<dbReference type="Pfam" id="PF00118">
    <property type="entry name" value="Cpn60_TCP1"/>
    <property type="match status" value="1"/>
</dbReference>
<name>A0A6B0SPX0_9EURY</name>
<sequence>MEPSPITASDSLDDVDVLDGAVQLGELAAGLYGPEGRHKLVLTGEEPVVTSDLHQLFDTLDVEHPGAVMVGNGAVQQKESVGDGSTAVVLLARALAERADDLLSDGMHRASV</sequence>
<evidence type="ECO:0000313" key="6">
    <source>
        <dbReference type="Proteomes" id="UP000471521"/>
    </source>
</evidence>
<evidence type="ECO:0000256" key="3">
    <source>
        <dbReference type="ARBA" id="ARBA00023186"/>
    </source>
</evidence>
<dbReference type="InterPro" id="IPR017998">
    <property type="entry name" value="Chaperone_TCP-1"/>
</dbReference>
<dbReference type="GO" id="GO:0005524">
    <property type="term" value="F:ATP binding"/>
    <property type="evidence" value="ECO:0007669"/>
    <property type="project" value="UniProtKB-KW"/>
</dbReference>
<evidence type="ECO:0000313" key="5">
    <source>
        <dbReference type="EMBL" id="MXR21573.1"/>
    </source>
</evidence>
<comment type="similarity">
    <text evidence="4">Belongs to the TCP-1 chaperonin family.</text>
</comment>
<dbReference type="Proteomes" id="UP000471521">
    <property type="component" value="Unassembled WGS sequence"/>
</dbReference>
<keyword evidence="2 4" id="KW-0067">ATP-binding</keyword>
<reference evidence="5 6" key="1">
    <citation type="submission" date="2019-12" db="EMBL/GenBank/DDBJ databases">
        <title>Isolation and characterization of three novel carbon monoxide-oxidizing members of Halobacteria from salione crusts and soils.</title>
        <authorList>
            <person name="Myers M.R."/>
            <person name="King G.M."/>
        </authorList>
    </citation>
    <scope>NUCLEOTIDE SEQUENCE [LARGE SCALE GENOMIC DNA]</scope>
    <source>
        <strain evidence="5 6">PCN9</strain>
    </source>
</reference>
<keyword evidence="3 4" id="KW-0143">Chaperone</keyword>
<evidence type="ECO:0000256" key="2">
    <source>
        <dbReference type="ARBA" id="ARBA00022840"/>
    </source>
</evidence>
<dbReference type="InterPro" id="IPR002423">
    <property type="entry name" value="Cpn60/GroEL/TCP-1"/>
</dbReference>
<dbReference type="RefSeq" id="WP_325064117.1">
    <property type="nucleotide sequence ID" value="NZ_WUUU01000127.1"/>
</dbReference>
<dbReference type="AlphaFoldDB" id="A0A6B0SPX0"/>
<dbReference type="SUPFAM" id="SSF48592">
    <property type="entry name" value="GroEL equatorial domain-like"/>
    <property type="match status" value="1"/>
</dbReference>
<keyword evidence="6" id="KW-1185">Reference proteome</keyword>
<dbReference type="PANTHER" id="PTHR11353">
    <property type="entry name" value="CHAPERONIN"/>
    <property type="match status" value="1"/>
</dbReference>